<dbReference type="InParanoid" id="G4ZZI9"/>
<dbReference type="Proteomes" id="UP000002640">
    <property type="component" value="Unassembled WGS sequence"/>
</dbReference>
<dbReference type="GeneID" id="20647472"/>
<dbReference type="EMBL" id="JH159158">
    <property type="protein sequence ID" value="EGZ11189.1"/>
    <property type="molecule type" value="Genomic_DNA"/>
</dbReference>
<proteinExistence type="predicted"/>
<dbReference type="STRING" id="1094619.G4ZZI9"/>
<organism evidence="1 2">
    <name type="scientific">Phytophthora sojae (strain P6497)</name>
    <name type="common">Soybean stem and root rot agent</name>
    <name type="synonym">Phytophthora megasperma f. sp. glycines</name>
    <dbReference type="NCBI Taxonomy" id="1094619"/>
    <lineage>
        <taxon>Eukaryota</taxon>
        <taxon>Sar</taxon>
        <taxon>Stramenopiles</taxon>
        <taxon>Oomycota</taxon>
        <taxon>Peronosporomycetes</taxon>
        <taxon>Peronosporales</taxon>
        <taxon>Peronosporaceae</taxon>
        <taxon>Phytophthora</taxon>
    </lineage>
</organism>
<dbReference type="RefSeq" id="XP_009533934.1">
    <property type="nucleotide sequence ID" value="XM_009535639.1"/>
</dbReference>
<dbReference type="AlphaFoldDB" id="G4ZZI9"/>
<keyword evidence="2" id="KW-1185">Reference proteome</keyword>
<evidence type="ECO:0000313" key="1">
    <source>
        <dbReference type="EMBL" id="EGZ11189.1"/>
    </source>
</evidence>
<sequence>MSPRTCLTLEQKLQVHLKLEQNPGMNNPMHAEWIYATFKARVSHATLARLRNLPSSYFSHVDLSATKRRRVKFPQFERELRDFFFENEAKTAMADDHRGPLFKLTVNPGGQAAAAAQLKERFISTSAGASARDRDPAQPPDEFLRRLSTSYVVADAFVCLVVSLLLQLVTHLQGSGDSLLSHLYALIFGKMEPEGVYRIISITQRFSSEGHKIWDYEQQNHLLQKAISLYLADKKTNKTLADGEDDGDDMSPRTTRTMARATAALWTENEWIEVEEGVQFKLETVEPEDKKEKKTKTLTETNDMERKRYTKGTLHYYCIQTGGSSILDKVAQMKYKLYALGKKTLDNFFFEEMEGVLHPVDNFESRSGNILDAGHIVTISLHNIHTNQQLLDALRQKFAVQGLDSPVEMDFEDVFVMEDIDCAFSIVNARIDSDTKASEAARMFDSQKKAMVEVPEDGGAAPMLKPKDLKTS</sequence>
<evidence type="ECO:0000313" key="2">
    <source>
        <dbReference type="Proteomes" id="UP000002640"/>
    </source>
</evidence>
<gene>
    <name evidence="1" type="ORF">PHYSODRAFT_337934</name>
</gene>
<accession>G4ZZI9</accession>
<name>G4ZZI9_PHYSP</name>
<reference evidence="1 2" key="1">
    <citation type="journal article" date="2006" name="Science">
        <title>Phytophthora genome sequences uncover evolutionary origins and mechanisms of pathogenesis.</title>
        <authorList>
            <person name="Tyler B.M."/>
            <person name="Tripathy S."/>
            <person name="Zhang X."/>
            <person name="Dehal P."/>
            <person name="Jiang R.H."/>
            <person name="Aerts A."/>
            <person name="Arredondo F.D."/>
            <person name="Baxter L."/>
            <person name="Bensasson D."/>
            <person name="Beynon J.L."/>
            <person name="Chapman J."/>
            <person name="Damasceno C.M."/>
            <person name="Dorrance A.E."/>
            <person name="Dou D."/>
            <person name="Dickerman A.W."/>
            <person name="Dubchak I.L."/>
            <person name="Garbelotto M."/>
            <person name="Gijzen M."/>
            <person name="Gordon S.G."/>
            <person name="Govers F."/>
            <person name="Grunwald N.J."/>
            <person name="Huang W."/>
            <person name="Ivors K.L."/>
            <person name="Jones R.W."/>
            <person name="Kamoun S."/>
            <person name="Krampis K."/>
            <person name="Lamour K.H."/>
            <person name="Lee M.K."/>
            <person name="McDonald W.H."/>
            <person name="Medina M."/>
            <person name="Meijer H.J."/>
            <person name="Nordberg E.K."/>
            <person name="Maclean D.J."/>
            <person name="Ospina-Giraldo M.D."/>
            <person name="Morris P.F."/>
            <person name="Phuntumart V."/>
            <person name="Putnam N.H."/>
            <person name="Rash S."/>
            <person name="Rose J.K."/>
            <person name="Sakihama Y."/>
            <person name="Salamov A.A."/>
            <person name="Savidor A."/>
            <person name="Scheuring C.F."/>
            <person name="Smith B.M."/>
            <person name="Sobral B.W."/>
            <person name="Terry A."/>
            <person name="Torto-Alalibo T.A."/>
            <person name="Win J."/>
            <person name="Xu Z."/>
            <person name="Zhang H."/>
            <person name="Grigoriev I.V."/>
            <person name="Rokhsar D.S."/>
            <person name="Boore J.L."/>
        </authorList>
    </citation>
    <scope>NUCLEOTIDE SEQUENCE [LARGE SCALE GENOMIC DNA]</scope>
    <source>
        <strain evidence="1 2">P6497</strain>
    </source>
</reference>
<protein>
    <submittedName>
        <fullName evidence="1">Uncharacterized protein</fullName>
    </submittedName>
</protein>
<dbReference type="KEGG" id="psoj:PHYSODRAFT_337934"/>